<evidence type="ECO:0000256" key="1">
    <source>
        <dbReference type="SAM" id="SignalP"/>
    </source>
</evidence>
<proteinExistence type="evidence at transcript level"/>
<dbReference type="EMBL" id="MH580757">
    <property type="protein sequence ID" value="QBQ03994.1"/>
    <property type="molecule type" value="mRNA"/>
</dbReference>
<organism evidence="2">
    <name type="scientific">Tetraclita japonica formosana</name>
    <name type="common">Acorn barnacle</name>
    <name type="synonym">Tetraclita formosana</name>
    <dbReference type="NCBI Taxonomy" id="1562191"/>
    <lineage>
        <taxon>Eukaryota</taxon>
        <taxon>Metazoa</taxon>
        <taxon>Ecdysozoa</taxon>
        <taxon>Arthropoda</taxon>
        <taxon>Crustacea</taxon>
        <taxon>Multicrustacea</taxon>
        <taxon>Cirripedia</taxon>
        <taxon>Thoracica</taxon>
        <taxon>Thoracicalcarea</taxon>
        <taxon>Balanomorpha</taxon>
        <taxon>Coronuloidea</taxon>
        <taxon>Tetraclitidae</taxon>
        <taxon>Tetraclita</taxon>
    </lineage>
</organism>
<keyword evidence="1" id="KW-0732">Signal</keyword>
<evidence type="ECO:0000313" key="2">
    <source>
        <dbReference type="EMBL" id="QBQ03994.1"/>
    </source>
</evidence>
<dbReference type="InterPro" id="IPR010850">
    <property type="entry name" value="Neuroparsin"/>
</dbReference>
<name>A0A482KI12_TETJF</name>
<feature type="signal peptide" evidence="1">
    <location>
        <begin position="1"/>
        <end position="24"/>
    </location>
</feature>
<dbReference type="Pfam" id="PF07327">
    <property type="entry name" value="Neuroparsin"/>
    <property type="match status" value="1"/>
</dbReference>
<reference evidence="2" key="1">
    <citation type="submission" date="2018-07" db="EMBL/GenBank/DDBJ databases">
        <title>Structural and molecular specialization of the internal root-like structure, interna, in the parasitic barnacle (Rhizocephala), Sacculina yatsui.</title>
        <authorList>
            <person name="Wong Y.H."/>
            <person name="Oguro-Okano M."/>
            <person name="Okano K."/>
        </authorList>
    </citation>
    <scope>NUCLEOTIDE SEQUENCE</scope>
</reference>
<feature type="chain" id="PRO_5019752691" evidence="1">
    <location>
        <begin position="25"/>
        <end position="102"/>
    </location>
</feature>
<protein>
    <submittedName>
        <fullName evidence="2">Neuroparsin type 2</fullName>
    </submittedName>
</protein>
<sequence length="102" mass="11028">MQLSTKCLLACLVALVVLFRTSTAAPGCAGIFGVARKDCRFGVIKYCGKLICARGYGRRCSQDSSSPFQCGEGYYCLCGRCQGCSLFTLSDCFPDTTNCVYK</sequence>
<dbReference type="AlphaFoldDB" id="A0A482KI12"/>
<accession>A0A482KI12</accession>